<evidence type="ECO:0000313" key="3">
    <source>
        <dbReference type="Proteomes" id="UP000199306"/>
    </source>
</evidence>
<dbReference type="Proteomes" id="UP000199306">
    <property type="component" value="Unassembled WGS sequence"/>
</dbReference>
<dbReference type="OrthoDB" id="977295at2"/>
<name>A0A1I5WRX7_9BACT</name>
<dbReference type="RefSeq" id="WP_092018669.1">
    <property type="nucleotide sequence ID" value="NZ_FOXH01000012.1"/>
</dbReference>
<evidence type="ECO:0000313" key="2">
    <source>
        <dbReference type="EMBL" id="SFQ22288.1"/>
    </source>
</evidence>
<dbReference type="STRING" id="1079859.SAMN04515674_112131"/>
<keyword evidence="3" id="KW-1185">Reference proteome</keyword>
<dbReference type="InterPro" id="IPR007139">
    <property type="entry name" value="DUF349"/>
</dbReference>
<accession>A0A1I5WRX7</accession>
<protein>
    <recommendedName>
        <fullName evidence="4">DUF349 domain-containing protein</fullName>
    </recommendedName>
</protein>
<sequence>MENTVQSAAQYGYCKDGKVYLRGYLDYSDREIGVVRNTEEEALQYFVNRFSIAENKVNTLFEQVEEAQNKGSYLTKLLQLRKSLVEFDGLGNFIPLLHKLDELELNLRELILTNQIKNLEIKRALIEESKEAAKIEDWQAATEALMEIKTKWLKTGPVDKSIQDTVEGEFTNINDDFFMRRREYFAEKNRIIDEKIAFLQALVEEAFQLRRSDDVDAAFARIKELQREWKTVGQVPPKKQSQLWKQFKKANDWFFERYNRAKGIVSKPRVDPRVQQLIDMTTELEKLLPDQQNIPASAEKAKAYLVQWKEISAQVKTIDKALAERFRTVCDKIFEMNYLLRVISYRHPALHEKPRIEQLKIMINQMDYMTKKEKNELETFIENAQYSNQMQDRQVIGKINTQKRKISMKEILLVEFKKELEIILGQ</sequence>
<feature type="coiled-coil region" evidence="1">
    <location>
        <begin position="100"/>
        <end position="136"/>
    </location>
</feature>
<dbReference type="AlphaFoldDB" id="A0A1I5WRX7"/>
<keyword evidence="1" id="KW-0175">Coiled coil</keyword>
<dbReference type="EMBL" id="FOXH01000012">
    <property type="protein sequence ID" value="SFQ22288.1"/>
    <property type="molecule type" value="Genomic_DNA"/>
</dbReference>
<organism evidence="2 3">
    <name type="scientific">Pseudarcicella hirudinis</name>
    <dbReference type="NCBI Taxonomy" id="1079859"/>
    <lineage>
        <taxon>Bacteria</taxon>
        <taxon>Pseudomonadati</taxon>
        <taxon>Bacteroidota</taxon>
        <taxon>Cytophagia</taxon>
        <taxon>Cytophagales</taxon>
        <taxon>Flectobacillaceae</taxon>
        <taxon>Pseudarcicella</taxon>
    </lineage>
</organism>
<dbReference type="Pfam" id="PF03993">
    <property type="entry name" value="DUF349"/>
    <property type="match status" value="2"/>
</dbReference>
<reference evidence="2 3" key="1">
    <citation type="submission" date="2016-10" db="EMBL/GenBank/DDBJ databases">
        <authorList>
            <person name="de Groot N.N."/>
        </authorList>
    </citation>
    <scope>NUCLEOTIDE SEQUENCE [LARGE SCALE GENOMIC DNA]</scope>
    <source>
        <strain evidence="3">E92,LMG 26720,CCM 7988</strain>
    </source>
</reference>
<proteinExistence type="predicted"/>
<evidence type="ECO:0008006" key="4">
    <source>
        <dbReference type="Google" id="ProtNLM"/>
    </source>
</evidence>
<evidence type="ECO:0000256" key="1">
    <source>
        <dbReference type="SAM" id="Coils"/>
    </source>
</evidence>
<gene>
    <name evidence="2" type="ORF">SAMN04515674_112131</name>
</gene>